<dbReference type="RefSeq" id="WP_100705657.1">
    <property type="nucleotide sequence ID" value="NZ_NPDL01000002.1"/>
</dbReference>
<evidence type="ECO:0000313" key="2">
    <source>
        <dbReference type="EMBL" id="PJZ26863.1"/>
    </source>
</evidence>
<dbReference type="Proteomes" id="UP000232196">
    <property type="component" value="Unassembled WGS sequence"/>
</dbReference>
<reference evidence="2 3" key="1">
    <citation type="submission" date="2017-07" db="EMBL/GenBank/DDBJ databases">
        <title>Leptospira spp. isolated from tropical soils.</title>
        <authorList>
            <person name="Thibeaux R."/>
            <person name="Iraola G."/>
            <person name="Ferres I."/>
            <person name="Bierque E."/>
            <person name="Girault D."/>
            <person name="Soupe-Gilbert M.-E."/>
            <person name="Picardeau M."/>
            <person name="Goarant C."/>
        </authorList>
    </citation>
    <scope>NUCLEOTIDE SEQUENCE [LARGE SCALE GENOMIC DNA]</scope>
    <source>
        <strain evidence="2 3">MCA1-C-A1</strain>
    </source>
</reference>
<dbReference type="AlphaFoldDB" id="A0A2M9XGR2"/>
<organism evidence="2 3">
    <name type="scientific">Leptospira hartskeerlii</name>
    <dbReference type="NCBI Taxonomy" id="2023177"/>
    <lineage>
        <taxon>Bacteria</taxon>
        <taxon>Pseudomonadati</taxon>
        <taxon>Spirochaetota</taxon>
        <taxon>Spirochaetia</taxon>
        <taxon>Leptospirales</taxon>
        <taxon>Leptospiraceae</taxon>
        <taxon>Leptospira</taxon>
    </lineage>
</organism>
<dbReference type="OrthoDB" id="332066at2"/>
<gene>
    <name evidence="2" type="ORF">CH357_05095</name>
</gene>
<keyword evidence="1" id="KW-0732">Signal</keyword>
<feature type="signal peptide" evidence="1">
    <location>
        <begin position="1"/>
        <end position="31"/>
    </location>
</feature>
<name>A0A2M9XGR2_9LEPT</name>
<dbReference type="EMBL" id="NPDN01000002">
    <property type="protein sequence ID" value="PJZ26863.1"/>
    <property type="molecule type" value="Genomic_DNA"/>
</dbReference>
<evidence type="ECO:0000256" key="1">
    <source>
        <dbReference type="SAM" id="SignalP"/>
    </source>
</evidence>
<comment type="caution">
    <text evidence="2">The sequence shown here is derived from an EMBL/GenBank/DDBJ whole genome shotgun (WGS) entry which is preliminary data.</text>
</comment>
<keyword evidence="3" id="KW-1185">Reference proteome</keyword>
<sequence>MVLRGKKLRFVSASLALFTLLFFLHSGPSNSPYPGKKSDQSQTIIGQETDIEELSDLAETSDPSETVWGDFLTSKINTPGLSNSNPSRQDRFQFLHNKLLSQHLLNIPPPSIS</sequence>
<accession>A0A2M9XGR2</accession>
<protein>
    <submittedName>
        <fullName evidence="2">Uncharacterized protein</fullName>
    </submittedName>
</protein>
<proteinExistence type="predicted"/>
<feature type="chain" id="PRO_5014890044" evidence="1">
    <location>
        <begin position="32"/>
        <end position="113"/>
    </location>
</feature>
<evidence type="ECO:0000313" key="3">
    <source>
        <dbReference type="Proteomes" id="UP000232196"/>
    </source>
</evidence>